<organism evidence="3 4">
    <name type="scientific">Cirrhinus mrigala</name>
    <name type="common">Mrigala</name>
    <dbReference type="NCBI Taxonomy" id="683832"/>
    <lineage>
        <taxon>Eukaryota</taxon>
        <taxon>Metazoa</taxon>
        <taxon>Chordata</taxon>
        <taxon>Craniata</taxon>
        <taxon>Vertebrata</taxon>
        <taxon>Euteleostomi</taxon>
        <taxon>Actinopterygii</taxon>
        <taxon>Neopterygii</taxon>
        <taxon>Teleostei</taxon>
        <taxon>Ostariophysi</taxon>
        <taxon>Cypriniformes</taxon>
        <taxon>Cyprinidae</taxon>
        <taxon>Labeoninae</taxon>
        <taxon>Labeonini</taxon>
        <taxon>Cirrhinus</taxon>
    </lineage>
</organism>
<reference evidence="3 4" key="1">
    <citation type="submission" date="2024-05" db="EMBL/GenBank/DDBJ databases">
        <title>Genome sequencing and assembly of Indian major carp, Cirrhinus mrigala (Hamilton, 1822).</title>
        <authorList>
            <person name="Mohindra V."/>
            <person name="Chowdhury L.M."/>
            <person name="Lal K."/>
            <person name="Jena J.K."/>
        </authorList>
    </citation>
    <scope>NUCLEOTIDE SEQUENCE [LARGE SCALE GENOMIC DNA]</scope>
    <source>
        <strain evidence="3">CM1030</strain>
        <tissue evidence="3">Blood</tissue>
    </source>
</reference>
<protein>
    <submittedName>
        <fullName evidence="3">Uncharacterized protein</fullName>
    </submittedName>
</protein>
<keyword evidence="1" id="KW-0175">Coiled coil</keyword>
<feature type="non-terminal residue" evidence="3">
    <location>
        <position position="111"/>
    </location>
</feature>
<feature type="region of interest" description="Disordered" evidence="2">
    <location>
        <begin position="89"/>
        <end position="111"/>
    </location>
</feature>
<dbReference type="Proteomes" id="UP001529510">
    <property type="component" value="Unassembled WGS sequence"/>
</dbReference>
<feature type="coiled-coil region" evidence="1">
    <location>
        <begin position="13"/>
        <end position="40"/>
    </location>
</feature>
<gene>
    <name evidence="3" type="ORF">M9458_046266</name>
</gene>
<name>A0ABD0NA49_CIRMR</name>
<evidence type="ECO:0000313" key="4">
    <source>
        <dbReference type="Proteomes" id="UP001529510"/>
    </source>
</evidence>
<feature type="compositionally biased region" description="Pro residues" evidence="2">
    <location>
        <begin position="94"/>
        <end position="111"/>
    </location>
</feature>
<feature type="non-terminal residue" evidence="3">
    <location>
        <position position="1"/>
    </location>
</feature>
<evidence type="ECO:0000256" key="2">
    <source>
        <dbReference type="SAM" id="MobiDB-lite"/>
    </source>
</evidence>
<dbReference type="AlphaFoldDB" id="A0ABD0NA49"/>
<comment type="caution">
    <text evidence="3">The sequence shown here is derived from an EMBL/GenBank/DDBJ whole genome shotgun (WGS) entry which is preliminary data.</text>
</comment>
<proteinExistence type="predicted"/>
<dbReference type="EMBL" id="JAMKFB020000023">
    <property type="protein sequence ID" value="KAL0158190.1"/>
    <property type="molecule type" value="Genomic_DNA"/>
</dbReference>
<accession>A0ABD0NA49</accession>
<evidence type="ECO:0000313" key="3">
    <source>
        <dbReference type="EMBL" id="KAL0158190.1"/>
    </source>
</evidence>
<keyword evidence="4" id="KW-1185">Reference proteome</keyword>
<evidence type="ECO:0000256" key="1">
    <source>
        <dbReference type="SAM" id="Coils"/>
    </source>
</evidence>
<sequence length="111" mass="11627">ETYESASSQVHTLRRMIQEKDAAFQRHNNIEKQLLELEQQGTIRLRKQPDGDIAIEALGGGPGVPLGDLGLLTASMSGSGGLAVTLPAPIETVAPPPPPPPPPPAPPLPSE</sequence>